<dbReference type="InterPro" id="IPR000980">
    <property type="entry name" value="SH2"/>
</dbReference>
<proteinExistence type="predicted"/>
<comment type="caution">
    <text evidence="3">The sequence shown here is derived from an EMBL/GenBank/DDBJ whole genome shotgun (WGS) entry which is preliminary data.</text>
</comment>
<accession>A0AAV0XF18</accession>
<feature type="domain" description="SH2" evidence="2">
    <location>
        <begin position="51"/>
        <end position="91"/>
    </location>
</feature>
<dbReference type="Pfam" id="PF00017">
    <property type="entry name" value="SH2"/>
    <property type="match status" value="1"/>
</dbReference>
<sequence>MGCFFSCLKSNSRSNVGKKHRPVPTAVPDLVPLPNFSNEGDYNNYIKFEPYYFGNITRYEAEELLILPETLNGAFLIRDTFNTSHKYSLSG</sequence>
<dbReference type="SUPFAM" id="SSF55550">
    <property type="entry name" value="SH2 domain"/>
    <property type="match status" value="1"/>
</dbReference>
<dbReference type="AlphaFoldDB" id="A0AAV0XF18"/>
<evidence type="ECO:0000313" key="3">
    <source>
        <dbReference type="EMBL" id="CAI6366162.1"/>
    </source>
</evidence>
<dbReference type="EMBL" id="CARXXK010000004">
    <property type="protein sequence ID" value="CAI6366162.1"/>
    <property type="molecule type" value="Genomic_DNA"/>
</dbReference>
<dbReference type="PROSITE" id="PS50001">
    <property type="entry name" value="SH2"/>
    <property type="match status" value="1"/>
</dbReference>
<organism evidence="3 4">
    <name type="scientific">Macrosiphum euphorbiae</name>
    <name type="common">potato aphid</name>
    <dbReference type="NCBI Taxonomy" id="13131"/>
    <lineage>
        <taxon>Eukaryota</taxon>
        <taxon>Metazoa</taxon>
        <taxon>Ecdysozoa</taxon>
        <taxon>Arthropoda</taxon>
        <taxon>Hexapoda</taxon>
        <taxon>Insecta</taxon>
        <taxon>Pterygota</taxon>
        <taxon>Neoptera</taxon>
        <taxon>Paraneoptera</taxon>
        <taxon>Hemiptera</taxon>
        <taxon>Sternorrhyncha</taxon>
        <taxon>Aphidomorpha</taxon>
        <taxon>Aphidoidea</taxon>
        <taxon>Aphididae</taxon>
        <taxon>Macrosiphini</taxon>
        <taxon>Macrosiphum</taxon>
    </lineage>
</organism>
<gene>
    <name evidence="3" type="ORF">MEUPH1_LOCUS20779</name>
</gene>
<evidence type="ECO:0000256" key="1">
    <source>
        <dbReference type="PROSITE-ProRule" id="PRU00191"/>
    </source>
</evidence>
<dbReference type="Gene3D" id="3.30.505.10">
    <property type="entry name" value="SH2 domain"/>
    <property type="match status" value="1"/>
</dbReference>
<dbReference type="InterPro" id="IPR036860">
    <property type="entry name" value="SH2_dom_sf"/>
</dbReference>
<evidence type="ECO:0000313" key="4">
    <source>
        <dbReference type="Proteomes" id="UP001160148"/>
    </source>
</evidence>
<dbReference type="Proteomes" id="UP001160148">
    <property type="component" value="Unassembled WGS sequence"/>
</dbReference>
<keyword evidence="1" id="KW-0727">SH2 domain</keyword>
<name>A0AAV0XF18_9HEMI</name>
<evidence type="ECO:0000259" key="2">
    <source>
        <dbReference type="PROSITE" id="PS50001"/>
    </source>
</evidence>
<protein>
    <recommendedName>
        <fullName evidence="2">SH2 domain-containing protein</fullName>
    </recommendedName>
</protein>
<keyword evidence="4" id="KW-1185">Reference proteome</keyword>
<reference evidence="3 4" key="1">
    <citation type="submission" date="2023-01" db="EMBL/GenBank/DDBJ databases">
        <authorList>
            <person name="Whitehead M."/>
        </authorList>
    </citation>
    <scope>NUCLEOTIDE SEQUENCE [LARGE SCALE GENOMIC DNA]</scope>
</reference>